<dbReference type="Proteomes" id="UP000271469">
    <property type="component" value="Chromosome"/>
</dbReference>
<evidence type="ECO:0000313" key="2">
    <source>
        <dbReference type="Proteomes" id="UP000271469"/>
    </source>
</evidence>
<evidence type="ECO:0008006" key="3">
    <source>
        <dbReference type="Google" id="ProtNLM"/>
    </source>
</evidence>
<protein>
    <recommendedName>
        <fullName evidence="3">Winged helix DNA-binding domain-containing protein</fullName>
    </recommendedName>
</protein>
<dbReference type="PANTHER" id="PTHR38479">
    <property type="entry name" value="LMO0824 PROTEIN"/>
    <property type="match status" value="1"/>
</dbReference>
<accession>A0A3G8JP91</accession>
<proteinExistence type="predicted"/>
<sequence length="356" mass="39646">MADRITTGQWNRTLLHRQHLLTRVDEDAIEVLDRCVGLQAQEPKAPFFGLWSRIKDFDPTELDELLTDREVVRIALLRSTIFLIDAEDARWLRPIAQPTLDTEVAIHERRLRGTRAHDVLAEATELLSGQAMSGAALGRELAQRHPDDIPSTLVAVARCGLPLVQIPPRGLWQGSAAPTYQLFDDWIGPGAPAVTGDEARKDLIRLYLRGFGPATVKGIQSWCGLTRLTSLVEEMESDWELVAMEGPAGEKLFDLDGLDIIDGDTPAPLRLIAPFDNVIVAQADRRRVADDDRYRSTITVNGRSPGFILVDGRLAGTWRLDHGRVVTDMMTDLASGDRRDLDSEVQRLQQFCDTAD</sequence>
<dbReference type="RefSeq" id="WP_124709347.1">
    <property type="nucleotide sequence ID" value="NZ_CP033972.1"/>
</dbReference>
<evidence type="ECO:0000313" key="1">
    <source>
        <dbReference type="EMBL" id="AZG46901.1"/>
    </source>
</evidence>
<dbReference type="KEGG" id="gom:D7316_03506"/>
<dbReference type="InterPro" id="IPR009351">
    <property type="entry name" value="AlkZ-like"/>
</dbReference>
<gene>
    <name evidence="1" type="ORF">D7316_03506</name>
</gene>
<keyword evidence="2" id="KW-1185">Reference proteome</keyword>
<dbReference type="EMBL" id="CP033972">
    <property type="protein sequence ID" value="AZG46901.1"/>
    <property type="molecule type" value="Genomic_DNA"/>
</dbReference>
<organism evidence="1 2">
    <name type="scientific">Gordonia insulae</name>
    <dbReference type="NCBI Taxonomy" id="2420509"/>
    <lineage>
        <taxon>Bacteria</taxon>
        <taxon>Bacillati</taxon>
        <taxon>Actinomycetota</taxon>
        <taxon>Actinomycetes</taxon>
        <taxon>Mycobacteriales</taxon>
        <taxon>Gordoniaceae</taxon>
        <taxon>Gordonia</taxon>
    </lineage>
</organism>
<dbReference type="OrthoDB" id="9148135at2"/>
<dbReference type="Pfam" id="PF06224">
    <property type="entry name" value="AlkZ-like"/>
    <property type="match status" value="1"/>
</dbReference>
<dbReference type="AlphaFoldDB" id="A0A3G8JP91"/>
<dbReference type="PANTHER" id="PTHR38479:SF2">
    <property type="entry name" value="WINGED HELIX DNA-BINDING DOMAIN-CONTAINING PROTEIN"/>
    <property type="match status" value="1"/>
</dbReference>
<reference evidence="1 2" key="1">
    <citation type="submission" date="2018-11" db="EMBL/GenBank/DDBJ databases">
        <title>Gordonia insulae sp. nov., isolated from an island soil.</title>
        <authorList>
            <person name="Kim Y.S."/>
            <person name="Kim S.B."/>
        </authorList>
    </citation>
    <scope>NUCLEOTIDE SEQUENCE [LARGE SCALE GENOMIC DNA]</scope>
    <source>
        <strain evidence="1 2">MMS17-SY073</strain>
    </source>
</reference>
<name>A0A3G8JP91_9ACTN</name>